<evidence type="ECO:0000313" key="1">
    <source>
        <dbReference type="EMBL" id="ADJ24802.1"/>
    </source>
</evidence>
<name>D8JVE8_HYPDA</name>
<reference evidence="2" key="1">
    <citation type="journal article" date="2011" name="J. Bacteriol.">
        <title>Genome sequences of eight morphologically diverse alphaproteobacteria.</title>
        <authorList>
            <consortium name="US DOE Joint Genome Institute"/>
            <person name="Brown P.J."/>
            <person name="Kysela D.T."/>
            <person name="Buechlein A."/>
            <person name="Hemmerich C."/>
            <person name="Brun Y.V."/>
        </authorList>
    </citation>
    <scope>NUCLEOTIDE SEQUENCE [LARGE SCALE GENOMIC DNA]</scope>
    <source>
        <strain evidence="2">ATCC 51888 / DSM 1869 / NCIB 11706 / TK 0415</strain>
    </source>
</reference>
<proteinExistence type="predicted"/>
<accession>D8JVE8</accession>
<keyword evidence="2" id="KW-1185">Reference proteome</keyword>
<dbReference type="KEGG" id="hdn:Hden_3007"/>
<gene>
    <name evidence="1" type="ordered locus">Hden_3007</name>
</gene>
<dbReference type="AlphaFoldDB" id="D8JVE8"/>
<dbReference type="Proteomes" id="UP000002033">
    <property type="component" value="Chromosome"/>
</dbReference>
<sequence>MGRLSDLARDDRGVAPGATLVLLVDDYGREHWLIDVGADELEGKLQLADGPMTYWIPHAVADTWTCIGGIDPGRGDDGDVLFEGERLP</sequence>
<dbReference type="HOGENOM" id="CLU_2464854_0_0_5"/>
<protein>
    <submittedName>
        <fullName evidence="1">Uncharacterized protein</fullName>
    </submittedName>
</protein>
<dbReference type="EMBL" id="CP002083">
    <property type="protein sequence ID" value="ADJ24802.1"/>
    <property type="molecule type" value="Genomic_DNA"/>
</dbReference>
<dbReference type="RefSeq" id="WP_013216961.1">
    <property type="nucleotide sequence ID" value="NC_014313.1"/>
</dbReference>
<organism evidence="1 2">
    <name type="scientific">Hyphomicrobium denitrificans (strain ATCC 51888 / DSM 1869 / NCIMB 11706 / TK 0415)</name>
    <dbReference type="NCBI Taxonomy" id="582899"/>
    <lineage>
        <taxon>Bacteria</taxon>
        <taxon>Pseudomonadati</taxon>
        <taxon>Pseudomonadota</taxon>
        <taxon>Alphaproteobacteria</taxon>
        <taxon>Hyphomicrobiales</taxon>
        <taxon>Hyphomicrobiaceae</taxon>
        <taxon>Hyphomicrobium</taxon>
    </lineage>
</organism>
<dbReference type="STRING" id="582899.Hden_3007"/>
<evidence type="ECO:0000313" key="2">
    <source>
        <dbReference type="Proteomes" id="UP000002033"/>
    </source>
</evidence>